<dbReference type="InterPro" id="IPR011268">
    <property type="entry name" value="Purine_phosphorylase"/>
</dbReference>
<dbReference type="InterPro" id="IPR000845">
    <property type="entry name" value="Nucleoside_phosphorylase_d"/>
</dbReference>
<reference evidence="8 9" key="1">
    <citation type="journal article" date="2015" name="Genome Biol. Evol.">
        <title>Phylogenomic analyses indicate that early fungi evolved digesting cell walls of algal ancestors of land plants.</title>
        <authorList>
            <person name="Chang Y."/>
            <person name="Wang S."/>
            <person name="Sekimoto S."/>
            <person name="Aerts A.L."/>
            <person name="Choi C."/>
            <person name="Clum A."/>
            <person name="LaButti K.M."/>
            <person name="Lindquist E.A."/>
            <person name="Yee Ngan C."/>
            <person name="Ohm R.A."/>
            <person name="Salamov A.A."/>
            <person name="Grigoriev I.V."/>
            <person name="Spatafora J.W."/>
            <person name="Berbee M.L."/>
        </authorList>
    </citation>
    <scope>NUCLEOTIDE SEQUENCE [LARGE SCALE GENOMIC DNA]</scope>
    <source>
        <strain evidence="8 9">JEL478</strain>
    </source>
</reference>
<dbReference type="GO" id="GO:0005737">
    <property type="term" value="C:cytoplasm"/>
    <property type="evidence" value="ECO:0007669"/>
    <property type="project" value="TreeGrafter"/>
</dbReference>
<evidence type="ECO:0000313" key="8">
    <source>
        <dbReference type="EMBL" id="KXS14057.1"/>
    </source>
</evidence>
<protein>
    <recommendedName>
        <fullName evidence="3">purine-nucleoside phosphorylase</fullName>
        <ecNumber evidence="3">2.4.2.1</ecNumber>
    </recommendedName>
    <alternativeName>
        <fullName evidence="6">Inosine-guanosine phosphorylase</fullName>
    </alternativeName>
</protein>
<dbReference type="GO" id="GO:0004731">
    <property type="term" value="F:purine-nucleoside phosphorylase activity"/>
    <property type="evidence" value="ECO:0007669"/>
    <property type="project" value="UniProtKB-EC"/>
</dbReference>
<feature type="domain" description="Nucleoside phosphorylase" evidence="7">
    <location>
        <begin position="3"/>
        <end position="127"/>
    </location>
</feature>
<evidence type="ECO:0000256" key="3">
    <source>
        <dbReference type="ARBA" id="ARBA00011886"/>
    </source>
</evidence>
<evidence type="ECO:0000256" key="5">
    <source>
        <dbReference type="ARBA" id="ARBA00022679"/>
    </source>
</evidence>
<dbReference type="PANTHER" id="PTHR11904">
    <property type="entry name" value="METHYLTHIOADENOSINE/PURINE NUCLEOSIDE PHOSPHORYLASE"/>
    <property type="match status" value="1"/>
</dbReference>
<evidence type="ECO:0000256" key="6">
    <source>
        <dbReference type="ARBA" id="ARBA00031036"/>
    </source>
</evidence>
<keyword evidence="4" id="KW-0328">Glycosyltransferase</keyword>
<dbReference type="Pfam" id="PF01048">
    <property type="entry name" value="PNP_UDP_1"/>
    <property type="match status" value="1"/>
</dbReference>
<dbReference type="Proteomes" id="UP000070544">
    <property type="component" value="Unassembled WGS sequence"/>
</dbReference>
<name>A0A139ABD0_GONPJ</name>
<evidence type="ECO:0000313" key="9">
    <source>
        <dbReference type="Proteomes" id="UP000070544"/>
    </source>
</evidence>
<sequence>MLIVTKNTAGRFNESYVPGDFLAIKDHISVAGLGGRNLFIGAYEDRFGPRFPARSDAYDLDLRRTFFRAVKEPGMQAIAREGTYCYVAGPSYETRSEARLLVEAGGDALGMSTVPEVVVARHAGITCGDWESDTLRTSDI</sequence>
<dbReference type="PANTHER" id="PTHR11904:SF9">
    <property type="entry name" value="PURINE NUCLEOSIDE PHOSPHORYLASE-RELATED"/>
    <property type="match status" value="1"/>
</dbReference>
<dbReference type="Gene3D" id="3.40.50.1580">
    <property type="entry name" value="Nucleoside phosphorylase domain"/>
    <property type="match status" value="1"/>
</dbReference>
<dbReference type="EMBL" id="KQ965772">
    <property type="protein sequence ID" value="KXS14057.1"/>
    <property type="molecule type" value="Genomic_DNA"/>
</dbReference>
<dbReference type="EC" id="2.4.2.1" evidence="3"/>
<dbReference type="OrthoDB" id="10261782at2759"/>
<organism evidence="8 9">
    <name type="scientific">Gonapodya prolifera (strain JEL478)</name>
    <name type="common">Monoblepharis prolifera</name>
    <dbReference type="NCBI Taxonomy" id="1344416"/>
    <lineage>
        <taxon>Eukaryota</taxon>
        <taxon>Fungi</taxon>
        <taxon>Fungi incertae sedis</taxon>
        <taxon>Chytridiomycota</taxon>
        <taxon>Chytridiomycota incertae sedis</taxon>
        <taxon>Monoblepharidomycetes</taxon>
        <taxon>Monoblepharidales</taxon>
        <taxon>Gonapodyaceae</taxon>
        <taxon>Gonapodya</taxon>
    </lineage>
</organism>
<dbReference type="InterPro" id="IPR035994">
    <property type="entry name" value="Nucleoside_phosphorylase_sf"/>
</dbReference>
<evidence type="ECO:0000259" key="7">
    <source>
        <dbReference type="Pfam" id="PF01048"/>
    </source>
</evidence>
<gene>
    <name evidence="8" type="ORF">M427DRAFT_33477</name>
</gene>
<keyword evidence="9" id="KW-1185">Reference proteome</keyword>
<dbReference type="SUPFAM" id="SSF53167">
    <property type="entry name" value="Purine and uridine phosphorylases"/>
    <property type="match status" value="1"/>
</dbReference>
<dbReference type="GO" id="GO:0009116">
    <property type="term" value="P:nucleoside metabolic process"/>
    <property type="evidence" value="ECO:0007669"/>
    <property type="project" value="InterPro"/>
</dbReference>
<dbReference type="STRING" id="1344416.A0A139ABD0"/>
<comment type="pathway">
    <text evidence="1">Purine metabolism; purine nucleoside salvage.</text>
</comment>
<dbReference type="AlphaFoldDB" id="A0A139ABD0"/>
<keyword evidence="5" id="KW-0808">Transferase</keyword>
<dbReference type="UniPathway" id="UPA00606"/>
<accession>A0A139ABD0</accession>
<evidence type="ECO:0000256" key="1">
    <source>
        <dbReference type="ARBA" id="ARBA00005058"/>
    </source>
</evidence>
<evidence type="ECO:0000256" key="2">
    <source>
        <dbReference type="ARBA" id="ARBA00006751"/>
    </source>
</evidence>
<proteinExistence type="inferred from homology"/>
<comment type="similarity">
    <text evidence="2">Belongs to the PNP/MTAP phosphorylase family.</text>
</comment>
<evidence type="ECO:0000256" key="4">
    <source>
        <dbReference type="ARBA" id="ARBA00022676"/>
    </source>
</evidence>